<dbReference type="AlphaFoldDB" id="A0A8H5V867"/>
<dbReference type="EMBL" id="JAAQRI010000470">
    <property type="protein sequence ID" value="KAF5614101.1"/>
    <property type="molecule type" value="Genomic_DNA"/>
</dbReference>
<gene>
    <name evidence="1" type="ORF">FTJAE_13778</name>
</gene>
<evidence type="ECO:0000313" key="2">
    <source>
        <dbReference type="Proteomes" id="UP000530670"/>
    </source>
</evidence>
<comment type="caution">
    <text evidence="1">The sequence shown here is derived from an EMBL/GenBank/DDBJ whole genome shotgun (WGS) entry which is preliminary data.</text>
</comment>
<dbReference type="Proteomes" id="UP000530670">
    <property type="component" value="Unassembled WGS sequence"/>
</dbReference>
<reference evidence="1 2" key="1">
    <citation type="submission" date="2020-05" db="EMBL/GenBank/DDBJ databases">
        <title>Identification and distribution of gene clusters putatively required for synthesis of sphingolipid metabolism inhibitors in phylogenetically diverse species of the filamentous fungus Fusarium.</title>
        <authorList>
            <person name="Kim H.-S."/>
            <person name="Busman M."/>
            <person name="Brown D.W."/>
            <person name="Divon H."/>
            <person name="Uhlig S."/>
            <person name="Proctor R.H."/>
        </authorList>
    </citation>
    <scope>NUCLEOTIDE SEQUENCE [LARGE SCALE GENOMIC DNA]</scope>
    <source>
        <strain evidence="1 2">NRRL 66243</strain>
    </source>
</reference>
<accession>A0A8H5V867</accession>
<keyword evidence="2" id="KW-1185">Reference proteome</keyword>
<name>A0A8H5V867_9HYPO</name>
<protein>
    <submittedName>
        <fullName evidence="1">Uncharacterized protein</fullName>
    </submittedName>
</protein>
<organism evidence="1 2">
    <name type="scientific">Fusarium tjaetaba</name>
    <dbReference type="NCBI Taxonomy" id="1567544"/>
    <lineage>
        <taxon>Eukaryota</taxon>
        <taxon>Fungi</taxon>
        <taxon>Dikarya</taxon>
        <taxon>Ascomycota</taxon>
        <taxon>Pezizomycotina</taxon>
        <taxon>Sordariomycetes</taxon>
        <taxon>Hypocreomycetidae</taxon>
        <taxon>Hypocreales</taxon>
        <taxon>Nectriaceae</taxon>
        <taxon>Fusarium</taxon>
        <taxon>Fusarium fujikuroi species complex</taxon>
    </lineage>
</organism>
<dbReference type="GeneID" id="59299224"/>
<proteinExistence type="predicted"/>
<sequence>MGVTLNPNKTAMSFKRVSVAMRKAGDNVWTLSDIARVAGVEHPVTKALGPLPLQQFAKGHDMLWYMANVSKTTTLCLEFEVMDDARNTFSLAWRTREKLEHINVFTMLKNATVYHYTATSDAAITCGEIVF</sequence>
<dbReference type="RefSeq" id="XP_037199205.1">
    <property type="nucleotide sequence ID" value="XM_037346954.1"/>
</dbReference>
<evidence type="ECO:0000313" key="1">
    <source>
        <dbReference type="EMBL" id="KAF5614101.1"/>
    </source>
</evidence>